<keyword evidence="6 10" id="KW-1133">Transmembrane helix</keyword>
<evidence type="ECO:0000313" key="14">
    <source>
        <dbReference type="EMBL" id="RZB73057.1"/>
    </source>
</evidence>
<dbReference type="Pfam" id="PF00999">
    <property type="entry name" value="Na_H_Exchanger"/>
    <property type="match status" value="1"/>
</dbReference>
<dbReference type="GO" id="GO:0006885">
    <property type="term" value="P:regulation of pH"/>
    <property type="evidence" value="ECO:0007669"/>
    <property type="project" value="TreeGrafter"/>
</dbReference>
<evidence type="ECO:0000256" key="4">
    <source>
        <dbReference type="ARBA" id="ARBA00022692"/>
    </source>
</evidence>
<dbReference type="InterPro" id="IPR050794">
    <property type="entry name" value="CPA2_transporter"/>
</dbReference>
<dbReference type="EMBL" id="QZWG01000013">
    <property type="protein sequence ID" value="RZB73057.1"/>
    <property type="molecule type" value="Genomic_DNA"/>
</dbReference>
<dbReference type="PANTHER" id="PTHR32468:SF35">
    <property type="entry name" value="CATION_H+ EXCHANGER DOMAIN-CONTAINING PROTEIN"/>
    <property type="match status" value="1"/>
</dbReference>
<keyword evidence="3" id="KW-0633">Potassium transport</keyword>
<keyword evidence="2" id="KW-0813">Transport</keyword>
<dbReference type="InterPro" id="IPR006153">
    <property type="entry name" value="Cation/H_exchanger_TM"/>
</dbReference>
<accession>A0A445HHI3</accession>
<feature type="domain" description="Cation/H(+) antiporter C-terminal" evidence="13">
    <location>
        <begin position="628"/>
        <end position="768"/>
    </location>
</feature>
<dbReference type="GO" id="GO:0016020">
    <property type="term" value="C:membrane"/>
    <property type="evidence" value="ECO:0007669"/>
    <property type="project" value="UniProtKB-SubCell"/>
</dbReference>
<evidence type="ECO:0000256" key="1">
    <source>
        <dbReference type="ARBA" id="ARBA00004141"/>
    </source>
</evidence>
<feature type="transmembrane region" description="Helical" evidence="10">
    <location>
        <begin position="379"/>
        <end position="399"/>
    </location>
</feature>
<dbReference type="Pfam" id="PF23256">
    <property type="entry name" value="CHX17_2nd"/>
    <property type="match status" value="1"/>
</dbReference>
<feature type="transmembrane region" description="Helical" evidence="10">
    <location>
        <begin position="227"/>
        <end position="248"/>
    </location>
</feature>
<feature type="transmembrane region" description="Helical" evidence="10">
    <location>
        <begin position="198"/>
        <end position="221"/>
    </location>
</feature>
<dbReference type="InterPro" id="IPR057291">
    <property type="entry name" value="CHX17_2nd"/>
</dbReference>
<evidence type="ECO:0000256" key="5">
    <source>
        <dbReference type="ARBA" id="ARBA00022958"/>
    </source>
</evidence>
<dbReference type="InterPro" id="IPR057290">
    <property type="entry name" value="CHX17_C"/>
</dbReference>
<evidence type="ECO:0000256" key="3">
    <source>
        <dbReference type="ARBA" id="ARBA00022538"/>
    </source>
</evidence>
<dbReference type="Gramene" id="XM_028342368.1">
    <property type="protein sequence ID" value="XP_028198169.1"/>
    <property type="gene ID" value="LOC114382765"/>
</dbReference>
<evidence type="ECO:0000256" key="2">
    <source>
        <dbReference type="ARBA" id="ARBA00022448"/>
    </source>
</evidence>
<reference evidence="14 15" key="1">
    <citation type="submission" date="2018-09" db="EMBL/GenBank/DDBJ databases">
        <title>A high-quality reference genome of wild soybean provides a powerful tool to mine soybean genomes.</title>
        <authorList>
            <person name="Xie M."/>
            <person name="Chung C.Y.L."/>
            <person name="Li M.-W."/>
            <person name="Wong F.-L."/>
            <person name="Chan T.-F."/>
            <person name="Lam H.-M."/>
        </authorList>
    </citation>
    <scope>NUCLEOTIDE SEQUENCE [LARGE SCALE GENOMIC DNA]</scope>
    <source>
        <strain evidence="15">cv. W05</strain>
        <tissue evidence="14">Hypocotyl of etiolated seedlings</tissue>
    </source>
</reference>
<comment type="subcellular location">
    <subcellularLocation>
        <location evidence="1">Membrane</location>
        <topology evidence="1">Multi-pass membrane protein</topology>
    </subcellularLocation>
</comment>
<dbReference type="Gene3D" id="1.20.1530.20">
    <property type="match status" value="1"/>
</dbReference>
<protein>
    <submittedName>
        <fullName evidence="14">Cation/H(+) antiporter 15</fullName>
    </submittedName>
</protein>
<dbReference type="AlphaFoldDB" id="A0A445HHI3"/>
<evidence type="ECO:0000256" key="9">
    <source>
        <dbReference type="ARBA" id="ARBA00038341"/>
    </source>
</evidence>
<evidence type="ECO:0000256" key="6">
    <source>
        <dbReference type="ARBA" id="ARBA00022989"/>
    </source>
</evidence>
<keyword evidence="5" id="KW-0630">Potassium</keyword>
<keyword evidence="8 10" id="KW-0472">Membrane</keyword>
<keyword evidence="7" id="KW-0406">Ion transport</keyword>
<dbReference type="GO" id="GO:0006813">
    <property type="term" value="P:potassium ion transport"/>
    <property type="evidence" value="ECO:0007669"/>
    <property type="project" value="UniProtKB-KW"/>
</dbReference>
<dbReference type="GO" id="GO:0015297">
    <property type="term" value="F:antiporter activity"/>
    <property type="evidence" value="ECO:0007669"/>
    <property type="project" value="InterPro"/>
</dbReference>
<feature type="transmembrane region" description="Helical" evidence="10">
    <location>
        <begin position="97"/>
        <end position="117"/>
    </location>
</feature>
<evidence type="ECO:0000259" key="12">
    <source>
        <dbReference type="Pfam" id="PF23256"/>
    </source>
</evidence>
<name>A0A445HHI3_GLYSO</name>
<sequence length="806" mass="90183">MAAASEIGNKSMVCQDPHSFGHLDIWKGGNPLESPSCLLYMQVSLMTMVTQFMDACLKSLGQSSIVSQIMGGVLFGPSMLGNKKILGLALFPMKGAVVLDTVSLFGLMFFFFIWCVKMDIATLMKTEKVAITLGISVFAFTLIIPTGLAFLMMKYIAMDGSLAKALPFLAMSQTLTVFISIAVLLTDLKVLNTDIGRLTMSAAMFADVAGFILTVILFAILQDQSGSFVRLACILLSIVGVWLLVIFVMRPTIIWMVKHPGRGSVNEICLVCIFLLVLLSAFVSELIGQHFIMGPILLGLAVPEGPPIGTALMSKLETICTAFLYPIFLAVNGLQTDFFKIDKQSLWIVCVILIVAFFVKIGAVMLPGYYYNLPLKQCFVIGLFLNGRGIAELATYNMWKRGKLISEQEFALMVASIIVVNCILVPLIRYIYDPSELYQTGRRCTIQHTRRDLELRVMVCIHNNENLPMILNLLEASYASRESRIEVTALVLVELQGRARPILFANQEQPHDEMRSMSCNASHIDNALRQYAQQNEGYVSVQSFTSISTFETMYDDICKISLDTGSNILILPFHKRWEIDATVEISHRTIQTMNIEVLERAPCSVGILVDRGILSPSPSLLMARAAFYVAVFFIGGQDDAETLAYASRMVRHECVYVTVVRFLLFGHENSKDRKRDSDLIDEYRYYNAGNQRFELMNEVVKNGIEMSTCIRRLIDYFDLVMVGREHPDSVIFQGHDQWSECQELGVIGDMLASPDFVTKASLLVVQQQRIRGTLVKHNVNANPVPNHRDQLVYDIPNDTVDKYDRV</sequence>
<feature type="domain" description="Cation/H+ exchanger transmembrane" evidence="11">
    <location>
        <begin position="57"/>
        <end position="427"/>
    </location>
</feature>
<dbReference type="FunFam" id="1.20.1530.20:FF:000056">
    <property type="entry name" value="Uncharacterized protein"/>
    <property type="match status" value="1"/>
</dbReference>
<proteinExistence type="inferred from homology"/>
<feature type="transmembrane region" description="Helical" evidence="10">
    <location>
        <begin position="312"/>
        <end position="334"/>
    </location>
</feature>
<feature type="transmembrane region" description="Helical" evidence="10">
    <location>
        <begin position="411"/>
        <end position="432"/>
    </location>
</feature>
<dbReference type="InterPro" id="IPR038770">
    <property type="entry name" value="Na+/solute_symporter_sf"/>
</dbReference>
<dbReference type="GO" id="GO:0012505">
    <property type="term" value="C:endomembrane system"/>
    <property type="evidence" value="ECO:0007669"/>
    <property type="project" value="TreeGrafter"/>
</dbReference>
<dbReference type="PANTHER" id="PTHR32468">
    <property type="entry name" value="CATION/H + ANTIPORTER"/>
    <property type="match status" value="1"/>
</dbReference>
<feature type="transmembrane region" description="Helical" evidence="10">
    <location>
        <begin position="165"/>
        <end position="186"/>
    </location>
</feature>
<evidence type="ECO:0000256" key="10">
    <source>
        <dbReference type="SAM" id="Phobius"/>
    </source>
</evidence>
<feature type="domain" description="Cation/H(+) antiporter central" evidence="12">
    <location>
        <begin position="529"/>
        <end position="617"/>
    </location>
</feature>
<comment type="caution">
    <text evidence="14">The sequence shown here is derived from an EMBL/GenBank/DDBJ whole genome shotgun (WGS) entry which is preliminary data.</text>
</comment>
<evidence type="ECO:0000256" key="8">
    <source>
        <dbReference type="ARBA" id="ARBA00023136"/>
    </source>
</evidence>
<evidence type="ECO:0000259" key="13">
    <source>
        <dbReference type="Pfam" id="PF23259"/>
    </source>
</evidence>
<dbReference type="Pfam" id="PF23259">
    <property type="entry name" value="CHX17_C"/>
    <property type="match status" value="1"/>
</dbReference>
<feature type="transmembrane region" description="Helical" evidence="10">
    <location>
        <begin position="69"/>
        <end position="91"/>
    </location>
</feature>
<evidence type="ECO:0000256" key="7">
    <source>
        <dbReference type="ARBA" id="ARBA00023065"/>
    </source>
</evidence>
<dbReference type="GO" id="GO:1902600">
    <property type="term" value="P:proton transmembrane transport"/>
    <property type="evidence" value="ECO:0007669"/>
    <property type="project" value="InterPro"/>
</dbReference>
<comment type="similarity">
    <text evidence="9">Belongs to the monovalent cation:proton antiporter 2 (CPA2) transporter (TC 2.A.37) family. CHX (TC 2.A.37.4) subfamily.</text>
</comment>
<feature type="transmembrane region" description="Helical" evidence="10">
    <location>
        <begin position="268"/>
        <end position="292"/>
    </location>
</feature>
<keyword evidence="15" id="KW-1185">Reference proteome</keyword>
<keyword evidence="4 10" id="KW-0812">Transmembrane</keyword>
<feature type="transmembrane region" description="Helical" evidence="10">
    <location>
        <begin position="346"/>
        <end position="367"/>
    </location>
</feature>
<dbReference type="Proteomes" id="UP000289340">
    <property type="component" value="Chromosome 13"/>
</dbReference>
<gene>
    <name evidence="14" type="ORF">D0Y65_037011</name>
</gene>
<organism evidence="14 15">
    <name type="scientific">Glycine soja</name>
    <name type="common">Wild soybean</name>
    <dbReference type="NCBI Taxonomy" id="3848"/>
    <lineage>
        <taxon>Eukaryota</taxon>
        <taxon>Viridiplantae</taxon>
        <taxon>Streptophyta</taxon>
        <taxon>Embryophyta</taxon>
        <taxon>Tracheophyta</taxon>
        <taxon>Spermatophyta</taxon>
        <taxon>Magnoliopsida</taxon>
        <taxon>eudicotyledons</taxon>
        <taxon>Gunneridae</taxon>
        <taxon>Pentapetalae</taxon>
        <taxon>rosids</taxon>
        <taxon>fabids</taxon>
        <taxon>Fabales</taxon>
        <taxon>Fabaceae</taxon>
        <taxon>Papilionoideae</taxon>
        <taxon>50 kb inversion clade</taxon>
        <taxon>NPAAA clade</taxon>
        <taxon>indigoferoid/millettioid clade</taxon>
        <taxon>Phaseoleae</taxon>
        <taxon>Glycine</taxon>
        <taxon>Glycine subgen. Soja</taxon>
    </lineage>
</organism>
<evidence type="ECO:0000313" key="15">
    <source>
        <dbReference type="Proteomes" id="UP000289340"/>
    </source>
</evidence>
<feature type="transmembrane region" description="Helical" evidence="10">
    <location>
        <begin position="129"/>
        <end position="153"/>
    </location>
</feature>
<evidence type="ECO:0000259" key="11">
    <source>
        <dbReference type="Pfam" id="PF00999"/>
    </source>
</evidence>